<reference evidence="1 2" key="1">
    <citation type="journal article" date="2012" name="J. Bacteriol.">
        <title>Genome Sequence of Extracellular-Protease-Producing Alishewanella jeotgali Isolated from Traditional Korean Fermented Seafood.</title>
        <authorList>
            <person name="Jung J."/>
            <person name="Chun J."/>
            <person name="Park W."/>
        </authorList>
    </citation>
    <scope>NUCLEOTIDE SEQUENCE [LARGE SCALE GENOMIC DNA]</scope>
    <source>
        <strain evidence="1 2">KCTC 22429</strain>
    </source>
</reference>
<sequence>MPGLLLIIGLLGTFLGLGLALNNASNILSQPDALSTSAASDSMQNLLNMLQGLGTKFKTSTWGIIGFILLKTWSEITRFEEKRLSWVIRKVKVELDLRKQVIKLEDESKNVRMVQAITDSAHQTIAAFTGSIASMLEVLSKQEDLRIERQNTRENKLNDFFSHSNTQLSVLVNAINNNFSTLTDLIVENNQKAQERSSELVNVINNGFGGNAKLLNAIRFELEISSKTISEFSTNTRTLVEEMSKASSQMAEGARGVGIASSGLVGAVESFESKFTEVLDQIGSDLGKAINEMSLQAAHTLESGSNKLHAATSEISSALGQLSEDVQGTMQQVQGSINRALEIQQKSSQQFILSSNILAEKTQSSIDMTHKLTTPIELGLKAISESNREQAGVYRKLDASMKELQEMTKTLSTFGKLIEPIESISDKLNRALLKLNGINDHLTSIKNLEGYHEPINSIKNSLQHLEKQSSLIRSELQRKLLHSSSSGIDSKV</sequence>
<dbReference type="eggNOG" id="ENOG50335S9">
    <property type="taxonomic scope" value="Bacteria"/>
</dbReference>
<evidence type="ECO:0000313" key="1">
    <source>
        <dbReference type="EMBL" id="EHR42619.1"/>
    </source>
</evidence>
<dbReference type="EMBL" id="AHTH01000002">
    <property type="protein sequence ID" value="EHR42619.1"/>
    <property type="molecule type" value="Genomic_DNA"/>
</dbReference>
<dbReference type="Proteomes" id="UP000012046">
    <property type="component" value="Unassembled WGS sequence"/>
</dbReference>
<dbReference type="Gene3D" id="1.20.120.20">
    <property type="entry name" value="Apolipoprotein"/>
    <property type="match status" value="1"/>
</dbReference>
<dbReference type="AlphaFoldDB" id="H3Z9U5"/>
<keyword evidence="2" id="KW-1185">Reference proteome</keyword>
<comment type="caution">
    <text evidence="1">The sequence shown here is derived from an EMBL/GenBank/DDBJ whole genome shotgun (WGS) entry which is preliminary data.</text>
</comment>
<protein>
    <submittedName>
        <fullName evidence="1">Uncharacterized protein</fullName>
    </submittedName>
</protein>
<proteinExistence type="predicted"/>
<dbReference type="STRING" id="1129374.AJE_00480"/>
<evidence type="ECO:0000313" key="2">
    <source>
        <dbReference type="Proteomes" id="UP000012046"/>
    </source>
</evidence>
<gene>
    <name evidence="1" type="ORF">AJE_00480</name>
</gene>
<accession>H3Z9U5</accession>
<dbReference type="RefSeq" id="WP_008949183.1">
    <property type="nucleotide sequence ID" value="NZ_AHTH01000002.1"/>
</dbReference>
<name>H3Z9U5_9ALTE</name>
<organism evidence="1 2">
    <name type="scientific">Alishewanella jeotgali KCTC 22429</name>
    <dbReference type="NCBI Taxonomy" id="1129374"/>
    <lineage>
        <taxon>Bacteria</taxon>
        <taxon>Pseudomonadati</taxon>
        <taxon>Pseudomonadota</taxon>
        <taxon>Gammaproteobacteria</taxon>
        <taxon>Alteromonadales</taxon>
        <taxon>Alteromonadaceae</taxon>
        <taxon>Alishewanella</taxon>
    </lineage>
</organism>
<dbReference type="PATRIC" id="fig|1129374.4.peg.97"/>